<evidence type="ECO:0000313" key="6">
    <source>
        <dbReference type="WBParaSite" id="Pan_g8745.t1"/>
    </source>
</evidence>
<dbReference type="PANTHER" id="PTHR11227">
    <property type="entry name" value="WD-REPEAT PROTEIN INTERACTING WITH PHOSPHOINOSIDES WIPI -RELATED"/>
    <property type="match status" value="1"/>
</dbReference>
<evidence type="ECO:0000256" key="3">
    <source>
        <dbReference type="ARBA" id="ARBA00023006"/>
    </source>
</evidence>
<protein>
    <submittedName>
        <fullName evidence="6">WD repeat domain phosphoinositide-interacting protein 3</fullName>
    </submittedName>
</protein>
<sequence>MATSTSDKQKLIGLTFNQDGGCFGATTKNGYSMYNAEPLKMLIDDCFDGGMSIVEMLFRCHYVALVGTGQNVVYPQNKVIIWDSLYKQQIGEIVAESNIKAIKLRRDKICVVLDDKILVYSFSEAPELLSTIETAPNTTGICALSASVDNSLLAYPAKETGGIVKIVNLAKLEVPAVRIKAHNHAVAEISFNFPASLMATASEKGTLIRIYDTDSGTLMNEFRRGSNPAKVLSIAFSLDSSLLAVASSHSTVHVFSLMCLQKQHPRIGTTIERYFKGDVSFLRLKISPTMSTATVCKCAFDANSESVIVVCSDGSYHRFAIDRESGKCVKQTYSFFIELTK</sequence>
<dbReference type="InterPro" id="IPR048720">
    <property type="entry name" value="PROPPIN"/>
</dbReference>
<dbReference type="AlphaFoldDB" id="A0A7E4WBJ4"/>
<comment type="similarity">
    <text evidence="4">Belongs to the WD repeat PROPPIN family.</text>
</comment>
<evidence type="ECO:0000256" key="2">
    <source>
        <dbReference type="ARBA" id="ARBA00022737"/>
    </source>
</evidence>
<dbReference type="Proteomes" id="UP000492821">
    <property type="component" value="Unassembled WGS sequence"/>
</dbReference>
<dbReference type="SMART" id="SM00320">
    <property type="entry name" value="WD40"/>
    <property type="match status" value="2"/>
</dbReference>
<keyword evidence="5" id="KW-1185">Reference proteome</keyword>
<reference evidence="5" key="1">
    <citation type="journal article" date="2013" name="Genetics">
        <title>The draft genome and transcriptome of Panagrellus redivivus are shaped by the harsh demands of a free-living lifestyle.</title>
        <authorList>
            <person name="Srinivasan J."/>
            <person name="Dillman A.R."/>
            <person name="Macchietto M.G."/>
            <person name="Heikkinen L."/>
            <person name="Lakso M."/>
            <person name="Fracchia K.M."/>
            <person name="Antoshechkin I."/>
            <person name="Mortazavi A."/>
            <person name="Wong G."/>
            <person name="Sternberg P.W."/>
        </authorList>
    </citation>
    <scope>NUCLEOTIDE SEQUENCE [LARGE SCALE GENOMIC DNA]</scope>
    <source>
        <strain evidence="5">MT8872</strain>
    </source>
</reference>
<dbReference type="InterPro" id="IPR015943">
    <property type="entry name" value="WD40/YVTN_repeat-like_dom_sf"/>
</dbReference>
<dbReference type="WBParaSite" id="Pan_g8745.t1">
    <property type="protein sequence ID" value="Pan_g8745.t1"/>
    <property type="gene ID" value="Pan_g8745"/>
</dbReference>
<keyword evidence="2" id="KW-0677">Repeat</keyword>
<dbReference type="GO" id="GO:0005737">
    <property type="term" value="C:cytoplasm"/>
    <property type="evidence" value="ECO:0007669"/>
    <property type="project" value="UniProtKB-ARBA"/>
</dbReference>
<reference evidence="6" key="2">
    <citation type="submission" date="2020-10" db="UniProtKB">
        <authorList>
            <consortium name="WormBaseParasite"/>
        </authorList>
    </citation>
    <scope>IDENTIFICATION</scope>
</reference>
<dbReference type="Pfam" id="PF21032">
    <property type="entry name" value="PROPPIN"/>
    <property type="match status" value="1"/>
</dbReference>
<name>A0A7E4WBJ4_PANRE</name>
<keyword evidence="3" id="KW-0072">Autophagy</keyword>
<organism evidence="5 6">
    <name type="scientific">Panagrellus redivivus</name>
    <name type="common">Microworm</name>
    <dbReference type="NCBI Taxonomy" id="6233"/>
    <lineage>
        <taxon>Eukaryota</taxon>
        <taxon>Metazoa</taxon>
        <taxon>Ecdysozoa</taxon>
        <taxon>Nematoda</taxon>
        <taxon>Chromadorea</taxon>
        <taxon>Rhabditida</taxon>
        <taxon>Tylenchina</taxon>
        <taxon>Panagrolaimomorpha</taxon>
        <taxon>Panagrolaimoidea</taxon>
        <taxon>Panagrolaimidae</taxon>
        <taxon>Panagrellus</taxon>
    </lineage>
</organism>
<dbReference type="Gene3D" id="2.130.10.10">
    <property type="entry name" value="YVTN repeat-like/Quinoprotein amine dehydrogenase"/>
    <property type="match status" value="1"/>
</dbReference>
<proteinExistence type="inferred from homology"/>
<dbReference type="GO" id="GO:0006914">
    <property type="term" value="P:autophagy"/>
    <property type="evidence" value="ECO:0007669"/>
    <property type="project" value="UniProtKB-KW"/>
</dbReference>
<dbReference type="InterPro" id="IPR001680">
    <property type="entry name" value="WD40_rpt"/>
</dbReference>
<evidence type="ECO:0000256" key="1">
    <source>
        <dbReference type="ARBA" id="ARBA00022574"/>
    </source>
</evidence>
<dbReference type="SUPFAM" id="SSF50978">
    <property type="entry name" value="WD40 repeat-like"/>
    <property type="match status" value="1"/>
</dbReference>
<evidence type="ECO:0000256" key="4">
    <source>
        <dbReference type="ARBA" id="ARBA00025740"/>
    </source>
</evidence>
<accession>A0A7E4WBJ4</accession>
<evidence type="ECO:0000313" key="5">
    <source>
        <dbReference type="Proteomes" id="UP000492821"/>
    </source>
</evidence>
<keyword evidence="1" id="KW-0853">WD repeat</keyword>
<dbReference type="InterPro" id="IPR036322">
    <property type="entry name" value="WD40_repeat_dom_sf"/>
</dbReference>